<reference evidence="2 3" key="1">
    <citation type="journal article" date="2013" name="Nat. Genet.">
        <title>The high-quality draft genome of peach (Prunus persica) identifies unique patterns of genetic diversity, domestication and genome evolution.</title>
        <authorList>
            <consortium name="International Peach Genome Initiative"/>
            <person name="Verde I."/>
            <person name="Abbott A.G."/>
            <person name="Scalabrin S."/>
            <person name="Jung S."/>
            <person name="Shu S."/>
            <person name="Marroni F."/>
            <person name="Zhebentyayeva T."/>
            <person name="Dettori M.T."/>
            <person name="Grimwood J."/>
            <person name="Cattonaro F."/>
            <person name="Zuccolo A."/>
            <person name="Rossini L."/>
            <person name="Jenkins J."/>
            <person name="Vendramin E."/>
            <person name="Meisel L.A."/>
            <person name="Decroocq V."/>
            <person name="Sosinski B."/>
            <person name="Prochnik S."/>
            <person name="Mitros T."/>
            <person name="Policriti A."/>
            <person name="Cipriani G."/>
            <person name="Dondini L."/>
            <person name="Ficklin S."/>
            <person name="Goodstein D.M."/>
            <person name="Xuan P."/>
            <person name="Del Fabbro C."/>
            <person name="Aramini V."/>
            <person name="Copetti D."/>
            <person name="Gonzalez S."/>
            <person name="Horner D.S."/>
            <person name="Falchi R."/>
            <person name="Lucas S."/>
            <person name="Mica E."/>
            <person name="Maldonado J."/>
            <person name="Lazzari B."/>
            <person name="Bielenberg D."/>
            <person name="Pirona R."/>
            <person name="Miculan M."/>
            <person name="Barakat A."/>
            <person name="Testolin R."/>
            <person name="Stella A."/>
            <person name="Tartarini S."/>
            <person name="Tonutti P."/>
            <person name="Arus P."/>
            <person name="Orellana A."/>
            <person name="Wells C."/>
            <person name="Main D."/>
            <person name="Vizzotto G."/>
            <person name="Silva H."/>
            <person name="Salamini F."/>
            <person name="Schmutz J."/>
            <person name="Morgante M."/>
            <person name="Rokhsar D.S."/>
        </authorList>
    </citation>
    <scope>NUCLEOTIDE SEQUENCE [LARGE SCALE GENOMIC DNA]</scope>
    <source>
        <strain evidence="3">cv. Nemared</strain>
    </source>
</reference>
<gene>
    <name evidence="2" type="ORF">PRUPE_5G042700</name>
</gene>
<dbReference type="eggNOG" id="ENOG502QWG8">
    <property type="taxonomic scope" value="Eukaryota"/>
</dbReference>
<dbReference type="AlphaFoldDB" id="A0A251P3I6"/>
<dbReference type="PANTHER" id="PTHR34285">
    <property type="entry name" value="OS08G0510800 PROTEIN"/>
    <property type="match status" value="1"/>
</dbReference>
<organism evidence="2 3">
    <name type="scientific">Prunus persica</name>
    <name type="common">Peach</name>
    <name type="synonym">Amygdalus persica</name>
    <dbReference type="NCBI Taxonomy" id="3760"/>
    <lineage>
        <taxon>Eukaryota</taxon>
        <taxon>Viridiplantae</taxon>
        <taxon>Streptophyta</taxon>
        <taxon>Embryophyta</taxon>
        <taxon>Tracheophyta</taxon>
        <taxon>Spermatophyta</taxon>
        <taxon>Magnoliopsida</taxon>
        <taxon>eudicotyledons</taxon>
        <taxon>Gunneridae</taxon>
        <taxon>Pentapetalae</taxon>
        <taxon>rosids</taxon>
        <taxon>fabids</taxon>
        <taxon>Rosales</taxon>
        <taxon>Rosaceae</taxon>
        <taxon>Amygdaloideae</taxon>
        <taxon>Amygdaleae</taxon>
        <taxon>Prunus</taxon>
    </lineage>
</organism>
<feature type="compositionally biased region" description="Basic and acidic residues" evidence="1">
    <location>
        <begin position="366"/>
        <end position="379"/>
    </location>
</feature>
<evidence type="ECO:0000313" key="2">
    <source>
        <dbReference type="EMBL" id="ONI06136.1"/>
    </source>
</evidence>
<accession>A0A251P3I6</accession>
<dbReference type="Gramene" id="ONI06136">
    <property type="protein sequence ID" value="ONI06136"/>
    <property type="gene ID" value="PRUPE_5G042700"/>
</dbReference>
<keyword evidence="3" id="KW-1185">Reference proteome</keyword>
<protein>
    <submittedName>
        <fullName evidence="2">Uncharacterized protein</fullName>
    </submittedName>
</protein>
<name>A0A251P3I6_PRUPE</name>
<dbReference type="STRING" id="3760.A0A251P3I6"/>
<dbReference type="Proteomes" id="UP000006882">
    <property type="component" value="Chromosome G5"/>
</dbReference>
<evidence type="ECO:0000256" key="1">
    <source>
        <dbReference type="SAM" id="MobiDB-lite"/>
    </source>
</evidence>
<proteinExistence type="predicted"/>
<dbReference type="PANTHER" id="PTHR34285:SF6">
    <property type="entry name" value="TRANSMEMBRANE PROTEIN"/>
    <property type="match status" value="1"/>
</dbReference>
<feature type="region of interest" description="Disordered" evidence="1">
    <location>
        <begin position="324"/>
        <end position="398"/>
    </location>
</feature>
<dbReference type="EMBL" id="CM007655">
    <property type="protein sequence ID" value="ONI06136.1"/>
    <property type="molecule type" value="Genomic_DNA"/>
</dbReference>
<sequence>MKISLRFQEDQPEFQNQQNPLIKAKVPLTIFNQPFTSSIATVPSTTTSTSMPTNSSSHLSFSLSSNFSSGPSVKLSYSHTSTTPSPFSLSLKSGLGLFGSPKNSPLVFTANFSLSHTNPSFSLHIKPQFGNFSLKQTAFSDPNFKQISGSASNVGAHLDSGSVSNGDFDNGFVSEGSSVWQELRLEPCGGKNGAVNSEFRDNCGAHLNGGSVAEKPLAWKNGGKDGLFSGIAVMARTVLPVTKSVVMNMRWGVNLPPKFGKAMPYLTLNKIGIERVEEVKAEEEKGTDSSNVGDFELLKGMCFWMRRDLEVMEKENKEMKHRLEEMKSGVSRKHFRGESDSVGKRVSPPLDETSGGFEQWRNKKKVREENARTEAKKSTDSASDLESELQRAIKAATI</sequence>
<evidence type="ECO:0000313" key="3">
    <source>
        <dbReference type="Proteomes" id="UP000006882"/>
    </source>
</evidence>